<dbReference type="Gene3D" id="3.90.245.10">
    <property type="entry name" value="Ribonucleoside hydrolase-like"/>
    <property type="match status" value="1"/>
</dbReference>
<evidence type="ECO:0000313" key="3">
    <source>
        <dbReference type="Proteomes" id="UP000584867"/>
    </source>
</evidence>
<evidence type="ECO:0008006" key="4">
    <source>
        <dbReference type="Google" id="ProtNLM"/>
    </source>
</evidence>
<sequence length="343" mass="37162">MRVWIALCFLLLFRTPVSAQQRLIYDDDCSQDVDCVATLPILHALADRGEIKILAMVANSANPLSAPTLKLFANYAGHPQMPFGANQSRDPSNALCRKNACNESQWTEKLVVRFDPGDTRSHYPDCVEVYRSTLSKQPPHSVAIVATGFATCLNRLLASPADAVSPLSGAELIKQKVKLLSVMGGKYPAGTEWNFECDAPGFHALFAQWTRQHGYPPVYLNGFANGLYILAGAPAKASPAVNPTRYGLQLAKTDQRPMWDMLSALFAARGLAYQGTTYFTQSAPGTVTVDATTGADRWSTAVDSGHYVLTNAASNETFSALFDGYAHTTGFLAKEPATTSTKK</sequence>
<reference evidence="2 3" key="1">
    <citation type="submission" date="2020-08" db="EMBL/GenBank/DDBJ databases">
        <title>Genomic Encyclopedia of Type Strains, Phase IV (KMG-V): Genome sequencing to study the core and pangenomes of soil and plant-associated prokaryotes.</title>
        <authorList>
            <person name="Whitman W."/>
        </authorList>
    </citation>
    <scope>NUCLEOTIDE SEQUENCE [LARGE SCALE GENOMIC DNA]</scope>
    <source>
        <strain evidence="2 3">X5P3</strain>
    </source>
</reference>
<dbReference type="AlphaFoldDB" id="A0A7W7ZSP8"/>
<feature type="signal peptide" evidence="1">
    <location>
        <begin position="1"/>
        <end position="19"/>
    </location>
</feature>
<feature type="chain" id="PRO_5030926347" description="Inosine/uridine-preferring nucleoside hydrolase" evidence="1">
    <location>
        <begin position="20"/>
        <end position="343"/>
    </location>
</feature>
<dbReference type="SUPFAM" id="SSF53590">
    <property type="entry name" value="Nucleoside hydrolase"/>
    <property type="match status" value="1"/>
</dbReference>
<dbReference type="PANTHER" id="PTHR43264:SF1">
    <property type="entry name" value="INOSINE_URIDINE-PREFERRING NUCLEOSIDE HYDROLASE DOMAIN-CONTAINING PROTEIN"/>
    <property type="match status" value="1"/>
</dbReference>
<name>A0A7W7ZSP8_9BACT</name>
<protein>
    <recommendedName>
        <fullName evidence="4">Inosine/uridine-preferring nucleoside hydrolase</fullName>
    </recommendedName>
</protein>
<accession>A0A7W7ZSP8</accession>
<dbReference type="EMBL" id="JACHIO010000016">
    <property type="protein sequence ID" value="MBB5065452.1"/>
    <property type="molecule type" value="Genomic_DNA"/>
</dbReference>
<organism evidence="2 3">
    <name type="scientific">Granulicella mallensis</name>
    <dbReference type="NCBI Taxonomy" id="940614"/>
    <lineage>
        <taxon>Bacteria</taxon>
        <taxon>Pseudomonadati</taxon>
        <taxon>Acidobacteriota</taxon>
        <taxon>Terriglobia</taxon>
        <taxon>Terriglobales</taxon>
        <taxon>Acidobacteriaceae</taxon>
        <taxon>Granulicella</taxon>
    </lineage>
</organism>
<comment type="caution">
    <text evidence="2">The sequence shown here is derived from an EMBL/GenBank/DDBJ whole genome shotgun (WGS) entry which is preliminary data.</text>
</comment>
<evidence type="ECO:0000256" key="1">
    <source>
        <dbReference type="SAM" id="SignalP"/>
    </source>
</evidence>
<dbReference type="RefSeq" id="WP_184258143.1">
    <property type="nucleotide sequence ID" value="NZ_JACHIO010000016.1"/>
</dbReference>
<dbReference type="InterPro" id="IPR036452">
    <property type="entry name" value="Ribo_hydro-like"/>
</dbReference>
<proteinExistence type="predicted"/>
<gene>
    <name evidence="2" type="ORF">HDF15_003820</name>
</gene>
<evidence type="ECO:0000313" key="2">
    <source>
        <dbReference type="EMBL" id="MBB5065452.1"/>
    </source>
</evidence>
<dbReference type="Proteomes" id="UP000584867">
    <property type="component" value="Unassembled WGS sequence"/>
</dbReference>
<keyword evidence="1" id="KW-0732">Signal</keyword>
<dbReference type="GO" id="GO:0016799">
    <property type="term" value="F:hydrolase activity, hydrolyzing N-glycosyl compounds"/>
    <property type="evidence" value="ECO:0007669"/>
    <property type="project" value="InterPro"/>
</dbReference>
<dbReference type="PANTHER" id="PTHR43264">
    <property type="match status" value="1"/>
</dbReference>